<evidence type="ECO:0000256" key="1">
    <source>
        <dbReference type="ARBA" id="ARBA00007228"/>
    </source>
</evidence>
<evidence type="ECO:0000256" key="3">
    <source>
        <dbReference type="ARBA" id="ARBA00022679"/>
    </source>
</evidence>
<evidence type="ECO:0000313" key="6">
    <source>
        <dbReference type="Proteomes" id="UP000245119"/>
    </source>
</evidence>
<dbReference type="Gene3D" id="3.30.1330.30">
    <property type="match status" value="1"/>
</dbReference>
<dbReference type="Proteomes" id="UP000245119">
    <property type="component" value="Linkage Group LG4"/>
</dbReference>
<dbReference type="InterPro" id="IPR029064">
    <property type="entry name" value="Ribosomal_eL30-like_sf"/>
</dbReference>
<dbReference type="SMART" id="SM00967">
    <property type="entry name" value="SpoU_sub_bind"/>
    <property type="match status" value="1"/>
</dbReference>
<accession>A0A2T7PH74</accession>
<dbReference type="GO" id="GO:0032259">
    <property type="term" value="P:methylation"/>
    <property type="evidence" value="ECO:0007669"/>
    <property type="project" value="UniProtKB-KW"/>
</dbReference>
<dbReference type="AlphaFoldDB" id="A0A2T7PH74"/>
<comment type="similarity">
    <text evidence="1">Belongs to the class IV-like SAM-binding methyltransferase superfamily. RNA methyltransferase TrmH family.</text>
</comment>
<dbReference type="GO" id="GO:0008173">
    <property type="term" value="F:RNA methyltransferase activity"/>
    <property type="evidence" value="ECO:0007669"/>
    <property type="project" value="InterPro"/>
</dbReference>
<dbReference type="Pfam" id="PF00588">
    <property type="entry name" value="SpoU_methylase"/>
    <property type="match status" value="2"/>
</dbReference>
<evidence type="ECO:0000313" key="5">
    <source>
        <dbReference type="EMBL" id="PVD32775.1"/>
    </source>
</evidence>
<dbReference type="InterPro" id="IPR053888">
    <property type="entry name" value="MRM3-like_sub_bind"/>
</dbReference>
<organism evidence="5 6">
    <name type="scientific">Pomacea canaliculata</name>
    <name type="common">Golden apple snail</name>
    <dbReference type="NCBI Taxonomy" id="400727"/>
    <lineage>
        <taxon>Eukaryota</taxon>
        <taxon>Metazoa</taxon>
        <taxon>Spiralia</taxon>
        <taxon>Lophotrochozoa</taxon>
        <taxon>Mollusca</taxon>
        <taxon>Gastropoda</taxon>
        <taxon>Caenogastropoda</taxon>
        <taxon>Architaenioglossa</taxon>
        <taxon>Ampullarioidea</taxon>
        <taxon>Ampullariidae</taxon>
        <taxon>Pomacea</taxon>
    </lineage>
</organism>
<dbReference type="InterPro" id="IPR029026">
    <property type="entry name" value="tRNA_m1G_MTases_N"/>
</dbReference>
<dbReference type="InterPro" id="IPR013123">
    <property type="entry name" value="SpoU_subst-bd"/>
</dbReference>
<keyword evidence="3" id="KW-0808">Transferase</keyword>
<dbReference type="OMA" id="WTVRISR"/>
<dbReference type="GO" id="GO:0005737">
    <property type="term" value="C:cytoplasm"/>
    <property type="evidence" value="ECO:0007669"/>
    <property type="project" value="UniProtKB-ARBA"/>
</dbReference>
<dbReference type="SUPFAM" id="SSF75217">
    <property type="entry name" value="alpha/beta knot"/>
    <property type="match status" value="1"/>
</dbReference>
<dbReference type="InterPro" id="IPR029028">
    <property type="entry name" value="Alpha/beta_knot_MTases"/>
</dbReference>
<name>A0A2T7PH74_POMCA</name>
<evidence type="ECO:0000259" key="4">
    <source>
        <dbReference type="SMART" id="SM00967"/>
    </source>
</evidence>
<feature type="domain" description="RNA 2-O ribose methyltransferase substrate binding" evidence="4">
    <location>
        <begin position="156"/>
        <end position="227"/>
    </location>
</feature>
<dbReference type="Gene3D" id="3.40.1280.10">
    <property type="match status" value="1"/>
</dbReference>
<proteinExistence type="inferred from homology"/>
<dbReference type="PANTHER" id="PTHR43191:SF2">
    <property type="entry name" value="RRNA METHYLTRANSFERASE 3, MITOCHONDRIAL"/>
    <property type="match status" value="1"/>
</dbReference>
<dbReference type="STRING" id="400727.A0A2T7PH74"/>
<gene>
    <name evidence="5" type="ORF">C0Q70_08221</name>
</gene>
<dbReference type="GO" id="GO:0003723">
    <property type="term" value="F:RNA binding"/>
    <property type="evidence" value="ECO:0007669"/>
    <property type="project" value="InterPro"/>
</dbReference>
<dbReference type="EMBL" id="PZQS01000004">
    <property type="protein sequence ID" value="PVD32775.1"/>
    <property type="molecule type" value="Genomic_DNA"/>
</dbReference>
<dbReference type="OrthoDB" id="270651at2759"/>
<dbReference type="SUPFAM" id="SSF55315">
    <property type="entry name" value="L30e-like"/>
    <property type="match status" value="1"/>
</dbReference>
<dbReference type="GO" id="GO:0006396">
    <property type="term" value="P:RNA processing"/>
    <property type="evidence" value="ECO:0007669"/>
    <property type="project" value="InterPro"/>
</dbReference>
<reference evidence="5 6" key="1">
    <citation type="submission" date="2018-04" db="EMBL/GenBank/DDBJ databases">
        <title>The genome of golden apple snail Pomacea canaliculata provides insight into stress tolerance and invasive adaptation.</title>
        <authorList>
            <person name="Liu C."/>
            <person name="Liu B."/>
            <person name="Ren Y."/>
            <person name="Zhang Y."/>
            <person name="Wang H."/>
            <person name="Li S."/>
            <person name="Jiang F."/>
            <person name="Yin L."/>
            <person name="Zhang G."/>
            <person name="Qian W."/>
            <person name="Fan W."/>
        </authorList>
    </citation>
    <scope>NUCLEOTIDE SEQUENCE [LARGE SCALE GENOMIC DNA]</scope>
    <source>
        <strain evidence="5">SZHN2017</strain>
        <tissue evidence="5">Muscle</tissue>
    </source>
</reference>
<dbReference type="PANTHER" id="PTHR43191">
    <property type="entry name" value="RRNA METHYLTRANSFERASE 3"/>
    <property type="match status" value="1"/>
</dbReference>
<dbReference type="InterPro" id="IPR051259">
    <property type="entry name" value="rRNA_Methyltransferase"/>
</dbReference>
<keyword evidence="6" id="KW-1185">Reference proteome</keyword>
<evidence type="ECO:0000256" key="2">
    <source>
        <dbReference type="ARBA" id="ARBA00022603"/>
    </source>
</evidence>
<keyword evidence="2" id="KW-0489">Methyltransferase</keyword>
<dbReference type="Pfam" id="PF22435">
    <property type="entry name" value="MRM3-like_sub_bind"/>
    <property type="match status" value="1"/>
</dbReference>
<protein>
    <recommendedName>
        <fullName evidence="4">RNA 2-O ribose methyltransferase substrate binding domain-containing protein</fullName>
    </recommendedName>
</protein>
<comment type="caution">
    <text evidence="5">The sequence shown here is derived from an EMBL/GenBank/DDBJ whole genome shotgun (WGS) entry which is preliminary data.</text>
</comment>
<dbReference type="InterPro" id="IPR001537">
    <property type="entry name" value="SpoU_MeTrfase"/>
</dbReference>
<sequence length="471" mass="52458">MAASMRACVFSFAVVSPFRSHHYLKTVKRWYARSIKRRPLASLSPEEDAKRMKAMGITAQDPRKNPYIPFIPNDPTQTQFVPKAASGHSKPKQTAYKAQKQQMPTTTTQEVRARLPGKRENSELQYEKLEEGDKRFGRIFFEAKSRKEREKKGIILLEGRRLILDSLHAGAKLKYLYFTDISLVEGISPEALKEAKLYKVQHRHLKLWTDTVTPAGVVGIFAKPADGEVLLPQTDTLPMTLICDNVRDPGNMGTLIRTAAAAGCQRILATKGCVDVWDPKVLRGAMGSHFYIRILNNLTWENISNYISSSTGICIADARKESLVRKQFNPKFPGVDSLMASAPIIEGDESCDLDDSSSEENLGESEKCVDGEKWTQEKENLYKRLPMHVVEYSQLEFSHTDGAALIVGGETEGVSGEAKKFAFDRFGQYVTIPMVHAANSLNVGTAAAIVLYEIRRKLVSCSPPKGKDGTI</sequence>